<evidence type="ECO:0000313" key="4">
    <source>
        <dbReference type="Proteomes" id="UP000186601"/>
    </source>
</evidence>
<keyword evidence="1" id="KW-1133">Transmembrane helix</keyword>
<dbReference type="PANTHER" id="PTHR40465">
    <property type="entry name" value="CHROMOSOME 1, WHOLE GENOME SHOTGUN SEQUENCE"/>
    <property type="match status" value="1"/>
</dbReference>
<dbReference type="InterPro" id="IPR045339">
    <property type="entry name" value="DUF6534"/>
</dbReference>
<dbReference type="AlphaFoldDB" id="A0A2R6RLG3"/>
<feature type="transmembrane region" description="Helical" evidence="1">
    <location>
        <begin position="44"/>
        <end position="68"/>
    </location>
</feature>
<dbReference type="Proteomes" id="UP000186601">
    <property type="component" value="Unassembled WGS sequence"/>
</dbReference>
<proteinExistence type="predicted"/>
<accession>A0A2R6RLG3</accession>
<dbReference type="EMBL" id="MLYV02000243">
    <property type="protein sequence ID" value="PSS30871.1"/>
    <property type="molecule type" value="Genomic_DNA"/>
</dbReference>
<dbReference type="PANTHER" id="PTHR40465:SF1">
    <property type="entry name" value="DUF6534 DOMAIN-CONTAINING PROTEIN"/>
    <property type="match status" value="1"/>
</dbReference>
<dbReference type="OrthoDB" id="2953893at2759"/>
<keyword evidence="4" id="KW-1185">Reference proteome</keyword>
<gene>
    <name evidence="3" type="ORF">PHLCEN_2v2598</name>
</gene>
<comment type="caution">
    <text evidence="3">The sequence shown here is derived from an EMBL/GenBank/DDBJ whole genome shotgun (WGS) entry which is preliminary data.</text>
</comment>
<keyword evidence="1" id="KW-0812">Transmembrane</keyword>
<name>A0A2R6RLG3_9APHY</name>
<evidence type="ECO:0000313" key="3">
    <source>
        <dbReference type="EMBL" id="PSS30871.1"/>
    </source>
</evidence>
<feature type="domain" description="DUF6534" evidence="2">
    <location>
        <begin position="54"/>
        <end position="139"/>
    </location>
</feature>
<evidence type="ECO:0000256" key="1">
    <source>
        <dbReference type="SAM" id="Phobius"/>
    </source>
</evidence>
<keyword evidence="1" id="KW-0472">Membrane</keyword>
<evidence type="ECO:0000259" key="2">
    <source>
        <dbReference type="Pfam" id="PF20152"/>
    </source>
</evidence>
<protein>
    <recommendedName>
        <fullName evidence="2">DUF6534 domain-containing protein</fullName>
    </recommendedName>
</protein>
<organism evidence="3 4">
    <name type="scientific">Hermanssonia centrifuga</name>
    <dbReference type="NCBI Taxonomy" id="98765"/>
    <lineage>
        <taxon>Eukaryota</taxon>
        <taxon>Fungi</taxon>
        <taxon>Dikarya</taxon>
        <taxon>Basidiomycota</taxon>
        <taxon>Agaricomycotina</taxon>
        <taxon>Agaricomycetes</taxon>
        <taxon>Polyporales</taxon>
        <taxon>Meruliaceae</taxon>
        <taxon>Hermanssonia</taxon>
    </lineage>
</organism>
<reference evidence="3 4" key="1">
    <citation type="submission" date="2018-02" db="EMBL/GenBank/DDBJ databases">
        <title>Genome sequence of the basidiomycete white-rot fungus Phlebia centrifuga.</title>
        <authorList>
            <person name="Granchi Z."/>
            <person name="Peng M."/>
            <person name="de Vries R.P."/>
            <person name="Hilden K."/>
            <person name="Makela M.R."/>
            <person name="Grigoriev I."/>
            <person name="Riley R."/>
        </authorList>
    </citation>
    <scope>NUCLEOTIDE SEQUENCE [LARGE SCALE GENOMIC DNA]</scope>
    <source>
        <strain evidence="3 4">FBCC195</strain>
    </source>
</reference>
<sequence>MPKAIVACVYSLEVLQTCMSTVDSFRDFGTGWGNMAELDNVGLLWFSVWLGSAALNDIIISTCMIYYLHRSNTGFRHTSALLAKFIRLTIETGAICATFAILDLAFYVAFQNNNYHLAPSIPLSKLYSNSLLVVLNARVRIVGGRDNNDADSASLSYFNAVFPESNGRHQSRTQPLRKAHIRSGGISVAITHETQSDHLHVPMGECEEQSDIQKFDGSPLDIPPEELDIINKNAQLV</sequence>
<feature type="transmembrane region" description="Helical" evidence="1">
    <location>
        <begin position="88"/>
        <end position="110"/>
    </location>
</feature>
<dbReference type="Pfam" id="PF20152">
    <property type="entry name" value="DUF6534"/>
    <property type="match status" value="1"/>
</dbReference>